<evidence type="ECO:0000256" key="5">
    <source>
        <dbReference type="ARBA" id="ARBA00023136"/>
    </source>
</evidence>
<evidence type="ECO:0000256" key="6">
    <source>
        <dbReference type="SAM" id="MobiDB-lite"/>
    </source>
</evidence>
<sequence>MGHRRAADLRKRAASARRIASGAPRRGRRRTPPVRWSPVTPKLLLRTASIAEAVTWALLLIGMLVKYGFDGTGMIVTIGGSLHGAVFIAYLFCGFIVGVNQRFSWLMCALVLLAAIPPFATLLFDWWAERRGLLEGDWRPRTRVSFGDDVAEDALEASGVDTSQVERAPAAAALTAQDQGDAAATAGSAGRVSTDITSDTSLANARPADATADATAGSPAAQTHPEHPPRPRPAHPADVRASERGERTAPVKWLDPFVRWCVDHPFTLGCIGIMIAALILSGALSSTLEPPFG</sequence>
<evidence type="ECO:0000256" key="7">
    <source>
        <dbReference type="SAM" id="Phobius"/>
    </source>
</evidence>
<dbReference type="EMBL" id="WBJY01000001">
    <property type="protein sequence ID" value="KAB1650467.1"/>
    <property type="molecule type" value="Genomic_DNA"/>
</dbReference>
<keyword evidence="3 7" id="KW-0812">Transmembrane</keyword>
<feature type="compositionally biased region" description="Basic and acidic residues" evidence="6">
    <location>
        <begin position="224"/>
        <end position="247"/>
    </location>
</feature>
<evidence type="ECO:0000259" key="8">
    <source>
        <dbReference type="Pfam" id="PF12823"/>
    </source>
</evidence>
<dbReference type="PANTHER" id="PTHR40077">
    <property type="entry name" value="MEMBRANE PROTEIN-RELATED"/>
    <property type="match status" value="1"/>
</dbReference>
<feature type="domain" description="DUF3817" evidence="8">
    <location>
        <begin position="45"/>
        <end position="130"/>
    </location>
</feature>
<evidence type="ECO:0000256" key="3">
    <source>
        <dbReference type="ARBA" id="ARBA00022692"/>
    </source>
</evidence>
<organism evidence="9 10">
    <name type="scientific">Pseudoclavibacter endophyticus</name>
    <dbReference type="NCBI Taxonomy" id="1778590"/>
    <lineage>
        <taxon>Bacteria</taxon>
        <taxon>Bacillati</taxon>
        <taxon>Actinomycetota</taxon>
        <taxon>Actinomycetes</taxon>
        <taxon>Micrococcales</taxon>
        <taxon>Microbacteriaceae</taxon>
        <taxon>Pseudoclavibacter</taxon>
    </lineage>
</organism>
<dbReference type="OrthoDB" id="3396203at2"/>
<name>A0A6H9WUC9_9MICO</name>
<protein>
    <submittedName>
        <fullName evidence="9">DUF3817 domain-containing protein</fullName>
    </submittedName>
</protein>
<gene>
    <name evidence="9" type="ORF">F8O04_01950</name>
</gene>
<comment type="subcellular location">
    <subcellularLocation>
        <location evidence="1">Cell membrane</location>
        <topology evidence="1">Multi-pass membrane protein</topology>
    </subcellularLocation>
</comment>
<accession>A0A6H9WUC9</accession>
<dbReference type="GO" id="GO:0005886">
    <property type="term" value="C:plasma membrane"/>
    <property type="evidence" value="ECO:0007669"/>
    <property type="project" value="UniProtKB-SubCell"/>
</dbReference>
<keyword evidence="5 7" id="KW-0472">Membrane</keyword>
<dbReference type="AlphaFoldDB" id="A0A6H9WUC9"/>
<proteinExistence type="predicted"/>
<evidence type="ECO:0000256" key="1">
    <source>
        <dbReference type="ARBA" id="ARBA00004651"/>
    </source>
</evidence>
<feature type="compositionally biased region" description="Low complexity" evidence="6">
    <location>
        <begin position="203"/>
        <end position="221"/>
    </location>
</feature>
<feature type="transmembrane region" description="Helical" evidence="7">
    <location>
        <begin position="72"/>
        <end position="97"/>
    </location>
</feature>
<evidence type="ECO:0000256" key="4">
    <source>
        <dbReference type="ARBA" id="ARBA00022989"/>
    </source>
</evidence>
<evidence type="ECO:0000256" key="2">
    <source>
        <dbReference type="ARBA" id="ARBA00022475"/>
    </source>
</evidence>
<dbReference type="Proteomes" id="UP000431744">
    <property type="component" value="Unassembled WGS sequence"/>
</dbReference>
<comment type="caution">
    <text evidence="9">The sequence shown here is derived from an EMBL/GenBank/DDBJ whole genome shotgun (WGS) entry which is preliminary data.</text>
</comment>
<feature type="region of interest" description="Disordered" evidence="6">
    <location>
        <begin position="185"/>
        <end position="247"/>
    </location>
</feature>
<keyword evidence="4 7" id="KW-1133">Transmembrane helix</keyword>
<evidence type="ECO:0000313" key="9">
    <source>
        <dbReference type="EMBL" id="KAB1650467.1"/>
    </source>
</evidence>
<keyword evidence="10" id="KW-1185">Reference proteome</keyword>
<reference evidence="9 10" key="1">
    <citation type="submission" date="2019-09" db="EMBL/GenBank/DDBJ databases">
        <title>Phylogeny of genus Pseudoclavibacter and closely related genus.</title>
        <authorList>
            <person name="Li Y."/>
        </authorList>
    </citation>
    <scope>NUCLEOTIDE SEQUENCE [LARGE SCALE GENOMIC DNA]</scope>
    <source>
        <strain evidence="9 10">EGI 60007</strain>
    </source>
</reference>
<keyword evidence="2" id="KW-1003">Cell membrane</keyword>
<feature type="transmembrane region" description="Helical" evidence="7">
    <location>
        <begin position="43"/>
        <end position="65"/>
    </location>
</feature>
<evidence type="ECO:0000313" key="10">
    <source>
        <dbReference type="Proteomes" id="UP000431744"/>
    </source>
</evidence>
<dbReference type="InterPro" id="IPR023845">
    <property type="entry name" value="DUF3817_TM"/>
</dbReference>
<dbReference type="PANTHER" id="PTHR40077:SF1">
    <property type="entry name" value="MEMBRANE PROTEIN"/>
    <property type="match status" value="1"/>
</dbReference>
<feature type="transmembrane region" description="Helical" evidence="7">
    <location>
        <begin position="103"/>
        <end position="124"/>
    </location>
</feature>
<dbReference type="Pfam" id="PF12823">
    <property type="entry name" value="DUF3817"/>
    <property type="match status" value="1"/>
</dbReference>
<dbReference type="NCBIfam" id="TIGR03954">
    <property type="entry name" value="integ_memb_HG"/>
    <property type="match status" value="1"/>
</dbReference>